<dbReference type="EMBL" id="CAADRP010001707">
    <property type="protein sequence ID" value="VFU49237.1"/>
    <property type="molecule type" value="Genomic_DNA"/>
</dbReference>
<accession>A0A6N2M9X4</accession>
<evidence type="ECO:0000313" key="1">
    <source>
        <dbReference type="EMBL" id="VFU49237.1"/>
    </source>
</evidence>
<name>A0A6N2M9X4_SALVM</name>
<dbReference type="AlphaFoldDB" id="A0A6N2M9X4"/>
<organism evidence="1">
    <name type="scientific">Salix viminalis</name>
    <name type="common">Common osier</name>
    <name type="synonym">Basket willow</name>
    <dbReference type="NCBI Taxonomy" id="40686"/>
    <lineage>
        <taxon>Eukaryota</taxon>
        <taxon>Viridiplantae</taxon>
        <taxon>Streptophyta</taxon>
        <taxon>Embryophyta</taxon>
        <taxon>Tracheophyta</taxon>
        <taxon>Spermatophyta</taxon>
        <taxon>Magnoliopsida</taxon>
        <taxon>eudicotyledons</taxon>
        <taxon>Gunneridae</taxon>
        <taxon>Pentapetalae</taxon>
        <taxon>rosids</taxon>
        <taxon>fabids</taxon>
        <taxon>Malpighiales</taxon>
        <taxon>Salicaceae</taxon>
        <taxon>Saliceae</taxon>
        <taxon>Salix</taxon>
    </lineage>
</organism>
<proteinExistence type="predicted"/>
<protein>
    <submittedName>
        <fullName evidence="1">Uncharacterized protein</fullName>
    </submittedName>
</protein>
<reference evidence="1" key="1">
    <citation type="submission" date="2019-03" db="EMBL/GenBank/DDBJ databases">
        <authorList>
            <person name="Mank J."/>
            <person name="Almeida P."/>
        </authorList>
    </citation>
    <scope>NUCLEOTIDE SEQUENCE</scope>
    <source>
        <strain evidence="1">78183</strain>
    </source>
</reference>
<sequence>MTTRCLASDNRSKKPLELPGTNLSSTWILSSHNVPLSLNIYYLNKCLQELPLEAVSWATSFVGLTLL</sequence>
<gene>
    <name evidence="1" type="ORF">SVIM_LOCUS324394</name>
</gene>